<dbReference type="STRING" id="357809.Cphy_1764"/>
<dbReference type="Gene3D" id="3.30.70.1280">
    <property type="entry name" value="SP0830-like domains"/>
    <property type="match status" value="1"/>
</dbReference>
<dbReference type="AlphaFoldDB" id="A9KSA4"/>
<dbReference type="HOGENOM" id="CLU_106303_3_0_9"/>
<gene>
    <name evidence="1" type="ordered locus">Cphy_1764</name>
</gene>
<accession>A9KSA4</accession>
<organism evidence="1 2">
    <name type="scientific">Lachnoclostridium phytofermentans (strain ATCC 700394 / DSM 18823 / ISDg)</name>
    <name type="common">Clostridium phytofermentans</name>
    <dbReference type="NCBI Taxonomy" id="357809"/>
    <lineage>
        <taxon>Bacteria</taxon>
        <taxon>Bacillati</taxon>
        <taxon>Bacillota</taxon>
        <taxon>Clostridia</taxon>
        <taxon>Lachnospirales</taxon>
        <taxon>Lachnospiraceae</taxon>
    </lineage>
</organism>
<dbReference type="InterPro" id="IPR012545">
    <property type="entry name" value="DUF1697"/>
</dbReference>
<keyword evidence="2" id="KW-1185">Reference proteome</keyword>
<dbReference type="SUPFAM" id="SSF160379">
    <property type="entry name" value="SP0830-like"/>
    <property type="match status" value="1"/>
</dbReference>
<dbReference type="PANTHER" id="PTHR36439">
    <property type="entry name" value="BLL4334 PROTEIN"/>
    <property type="match status" value="1"/>
</dbReference>
<sequence length="180" mass="20541">MEQYIAFLRGINVGGKNKISMPELKEVFEQNGFNDVLTYINSGNIIFSSCNDDENKLKEECEALITRRFQLEIPVSIISVRDLSAAYDHAPSWWGQDKDSKHNAIFIIPPVTVEKVFEEVGEIKPEYETVAYFGRVVFWSAPLNTFSRTRWSKIVGSSLYNSITIRNSNTVIKLLQLAKL</sequence>
<dbReference type="PANTHER" id="PTHR36439:SF1">
    <property type="entry name" value="DUF1697 DOMAIN-CONTAINING PROTEIN"/>
    <property type="match status" value="1"/>
</dbReference>
<dbReference type="OrthoDB" id="9806494at2"/>
<evidence type="ECO:0008006" key="3">
    <source>
        <dbReference type="Google" id="ProtNLM"/>
    </source>
</evidence>
<proteinExistence type="predicted"/>
<dbReference type="KEGG" id="cpy:Cphy_1764"/>
<evidence type="ECO:0000313" key="1">
    <source>
        <dbReference type="EMBL" id="ABX42136.1"/>
    </source>
</evidence>
<reference evidence="2" key="1">
    <citation type="submission" date="2007-11" db="EMBL/GenBank/DDBJ databases">
        <title>Complete genome sequence of Clostridium phytofermentans ISDg.</title>
        <authorList>
            <person name="Leschine S.B."/>
            <person name="Warnick T.A."/>
            <person name="Blanchard J.L."/>
            <person name="Schnell D.J."/>
            <person name="Petit E.L."/>
            <person name="LaTouf W.G."/>
            <person name="Copeland A."/>
            <person name="Lucas S."/>
            <person name="Lapidus A."/>
            <person name="Barry K."/>
            <person name="Glavina del Rio T."/>
            <person name="Dalin E."/>
            <person name="Tice H."/>
            <person name="Pitluck S."/>
            <person name="Kiss H."/>
            <person name="Brettin T."/>
            <person name="Bruce D."/>
            <person name="Detter J.C."/>
            <person name="Han C."/>
            <person name="Kuske C."/>
            <person name="Schmutz J."/>
            <person name="Larimer F."/>
            <person name="Land M."/>
            <person name="Hauser L."/>
            <person name="Kyrpides N."/>
            <person name="Kim E.A."/>
            <person name="Richardson P."/>
        </authorList>
    </citation>
    <scope>NUCLEOTIDE SEQUENCE [LARGE SCALE GENOMIC DNA]</scope>
    <source>
        <strain evidence="2">ATCC 700394 / DSM 18823 / ISDg</strain>
    </source>
</reference>
<dbReference type="Gene3D" id="3.30.70.1260">
    <property type="entry name" value="bacterial protein sp0830 like"/>
    <property type="match status" value="1"/>
</dbReference>
<evidence type="ECO:0000313" key="2">
    <source>
        <dbReference type="Proteomes" id="UP000000370"/>
    </source>
</evidence>
<dbReference type="Pfam" id="PF08002">
    <property type="entry name" value="DUF1697"/>
    <property type="match status" value="1"/>
</dbReference>
<dbReference type="EMBL" id="CP000885">
    <property type="protein sequence ID" value="ABX42136.1"/>
    <property type="molecule type" value="Genomic_DNA"/>
</dbReference>
<dbReference type="Proteomes" id="UP000000370">
    <property type="component" value="Chromosome"/>
</dbReference>
<dbReference type="RefSeq" id="WP_012199790.1">
    <property type="nucleotide sequence ID" value="NC_010001.1"/>
</dbReference>
<protein>
    <recommendedName>
        <fullName evidence="3">DUF1697 domain-containing protein</fullName>
    </recommendedName>
</protein>
<dbReference type="PIRSF" id="PIRSF008502">
    <property type="entry name" value="UCP008502"/>
    <property type="match status" value="1"/>
</dbReference>
<name>A9KSA4_LACP7</name>
<dbReference type="eggNOG" id="COG3797">
    <property type="taxonomic scope" value="Bacteria"/>
</dbReference>